<dbReference type="AlphaFoldDB" id="A0A8H3E709"/>
<proteinExistence type="predicted"/>
<evidence type="ECO:0000313" key="1">
    <source>
        <dbReference type="EMBL" id="CAE7197314.1"/>
    </source>
</evidence>
<gene>
    <name evidence="1" type="ORF">RDB_LOCUS134362</name>
</gene>
<protein>
    <submittedName>
        <fullName evidence="1">Uncharacterized protein</fullName>
    </submittedName>
</protein>
<comment type="caution">
    <text evidence="1">The sequence shown here is derived from an EMBL/GenBank/DDBJ whole genome shotgun (WGS) entry which is preliminary data.</text>
</comment>
<sequence length="122" mass="13265">MTAIFSTTSYTCTPATITYDDDDRLITIVMTLGSKGTCTFKTDNTPNGNNVDDTVSGAAIHYRLRTGGQYAIVTMGDPTSAVAVAYNGRIRSRKFDEGDLDWTMARSRVPDIPSTFRSPAQP</sequence>
<organism evidence="1 2">
    <name type="scientific">Rhizoctonia solani</name>
    <dbReference type="NCBI Taxonomy" id="456999"/>
    <lineage>
        <taxon>Eukaryota</taxon>
        <taxon>Fungi</taxon>
        <taxon>Dikarya</taxon>
        <taxon>Basidiomycota</taxon>
        <taxon>Agaricomycotina</taxon>
        <taxon>Agaricomycetes</taxon>
        <taxon>Cantharellales</taxon>
        <taxon>Ceratobasidiaceae</taxon>
        <taxon>Rhizoctonia</taxon>
    </lineage>
</organism>
<accession>A0A8H3E709</accession>
<dbReference type="Proteomes" id="UP000663827">
    <property type="component" value="Unassembled WGS sequence"/>
</dbReference>
<dbReference type="EMBL" id="CAJNJQ010003359">
    <property type="protein sequence ID" value="CAE7197314.1"/>
    <property type="molecule type" value="Genomic_DNA"/>
</dbReference>
<evidence type="ECO:0000313" key="2">
    <source>
        <dbReference type="Proteomes" id="UP000663827"/>
    </source>
</evidence>
<name>A0A8H3E709_9AGAM</name>
<reference evidence="1" key="1">
    <citation type="submission" date="2021-01" db="EMBL/GenBank/DDBJ databases">
        <authorList>
            <person name="Kaushik A."/>
        </authorList>
    </citation>
    <scope>NUCLEOTIDE SEQUENCE</scope>
    <source>
        <strain evidence="1">AG5</strain>
    </source>
</reference>